<dbReference type="GeneID" id="100640823"/>
<evidence type="ECO:0000313" key="2">
    <source>
        <dbReference type="EnsemblMetazoa" id="XP_019852407.1"/>
    </source>
</evidence>
<feature type="domain" description="Glycosyltransferase 2-like" evidence="1">
    <location>
        <begin position="5"/>
        <end position="99"/>
    </location>
</feature>
<dbReference type="PANTHER" id="PTHR22916">
    <property type="entry name" value="GLYCOSYLTRANSFERASE"/>
    <property type="match status" value="1"/>
</dbReference>
<dbReference type="Gene3D" id="3.90.550.10">
    <property type="entry name" value="Spore Coat Polysaccharide Biosynthesis Protein SpsA, Chain A"/>
    <property type="match status" value="2"/>
</dbReference>
<dbReference type="InterPro" id="IPR001173">
    <property type="entry name" value="Glyco_trans_2-like"/>
</dbReference>
<dbReference type="Proteomes" id="UP000007879">
    <property type="component" value="Unassembled WGS sequence"/>
</dbReference>
<protein>
    <recommendedName>
        <fullName evidence="1">Glycosyltransferase 2-like domain-containing protein</fullName>
    </recommendedName>
</protein>
<reference evidence="2" key="2">
    <citation type="submission" date="2024-06" db="UniProtKB">
        <authorList>
            <consortium name="EnsemblMetazoa"/>
        </authorList>
    </citation>
    <scope>IDENTIFICATION</scope>
</reference>
<dbReference type="SUPFAM" id="SSF53448">
    <property type="entry name" value="Nucleotide-diphospho-sugar transferases"/>
    <property type="match status" value="2"/>
</dbReference>
<sequence>MVDVSVIIPVYNSAQWLQETLESLLVQRFTGKWEVSIYNDSSTDNSMDIIKSYKDKFISNGIGYVIGSDESTSKPKGVGYTRNKAISQSSGDYLCLQDSVSAIFTTVCINIELNVILLLQDDLMLENRILLQYQQADDHTLVGSRFIREPTDSTIRYTKWANTLNSKQLYTQAFTSFGPTLIIPTWFMSRRLFNKYGPFDETGQGTPEDLILFYNLIRGRERGEGVELKRVDEPLIVYRYHINNTTLSINEETIWELRVKALEEHVLSKWKYFTIWNAGKQGRRLYRTISEENKLKVKSFCDVDSKKIDKGHYTYEESKEKEKPKVPIVHFTKATPPFIICIKWELTGGEFENNLLSLNLIEGIDYYNFS</sequence>
<keyword evidence="3" id="KW-1185">Reference proteome</keyword>
<reference evidence="3" key="1">
    <citation type="journal article" date="2010" name="Nature">
        <title>The Amphimedon queenslandica genome and the evolution of animal complexity.</title>
        <authorList>
            <person name="Srivastava M."/>
            <person name="Simakov O."/>
            <person name="Chapman J."/>
            <person name="Fahey B."/>
            <person name="Gauthier M.E."/>
            <person name="Mitros T."/>
            <person name="Richards G.S."/>
            <person name="Conaco C."/>
            <person name="Dacre M."/>
            <person name="Hellsten U."/>
            <person name="Larroux C."/>
            <person name="Putnam N.H."/>
            <person name="Stanke M."/>
            <person name="Adamska M."/>
            <person name="Darling A."/>
            <person name="Degnan S.M."/>
            <person name="Oakley T.H."/>
            <person name="Plachetzki D.C."/>
            <person name="Zhai Y."/>
            <person name="Adamski M."/>
            <person name="Calcino A."/>
            <person name="Cummins S.F."/>
            <person name="Goodstein D.M."/>
            <person name="Harris C."/>
            <person name="Jackson D.J."/>
            <person name="Leys S.P."/>
            <person name="Shu S."/>
            <person name="Woodcroft B.J."/>
            <person name="Vervoort M."/>
            <person name="Kosik K.S."/>
            <person name="Manning G."/>
            <person name="Degnan B.M."/>
            <person name="Rokhsar D.S."/>
        </authorList>
    </citation>
    <scope>NUCLEOTIDE SEQUENCE [LARGE SCALE GENOMIC DNA]</scope>
</reference>
<proteinExistence type="predicted"/>
<dbReference type="EnsemblMetazoa" id="XM_019996848.1">
    <property type="protein sequence ID" value="XP_019852407.1"/>
    <property type="gene ID" value="LOC100640823"/>
</dbReference>
<dbReference type="RefSeq" id="XP_019852407.1">
    <property type="nucleotide sequence ID" value="XM_019996848.1"/>
</dbReference>
<evidence type="ECO:0000259" key="1">
    <source>
        <dbReference type="Pfam" id="PF00535"/>
    </source>
</evidence>
<evidence type="ECO:0000313" key="3">
    <source>
        <dbReference type="Proteomes" id="UP000007879"/>
    </source>
</evidence>
<name>A0AAN0J6M2_AMPQE</name>
<dbReference type="PANTHER" id="PTHR22916:SF3">
    <property type="entry name" value="UDP-GLCNAC:BETAGAL BETA-1,3-N-ACETYLGLUCOSAMINYLTRANSFERASE-LIKE PROTEIN 1"/>
    <property type="match status" value="1"/>
</dbReference>
<dbReference type="GO" id="GO:0016758">
    <property type="term" value="F:hexosyltransferase activity"/>
    <property type="evidence" value="ECO:0007669"/>
    <property type="project" value="UniProtKB-ARBA"/>
</dbReference>
<dbReference type="Pfam" id="PF00535">
    <property type="entry name" value="Glycos_transf_2"/>
    <property type="match status" value="1"/>
</dbReference>
<accession>A0AAN0J6M2</accession>
<dbReference type="AlphaFoldDB" id="A0AAN0J6M2"/>
<organism evidence="2 3">
    <name type="scientific">Amphimedon queenslandica</name>
    <name type="common">Sponge</name>
    <dbReference type="NCBI Taxonomy" id="400682"/>
    <lineage>
        <taxon>Eukaryota</taxon>
        <taxon>Metazoa</taxon>
        <taxon>Porifera</taxon>
        <taxon>Demospongiae</taxon>
        <taxon>Heteroscleromorpha</taxon>
        <taxon>Haplosclerida</taxon>
        <taxon>Niphatidae</taxon>
        <taxon>Amphimedon</taxon>
    </lineage>
</organism>
<dbReference type="KEGG" id="aqu:100640823"/>
<dbReference type="InterPro" id="IPR029044">
    <property type="entry name" value="Nucleotide-diphossugar_trans"/>
</dbReference>